<feature type="domain" description="3-hydroxyacyl-CoA dehydrogenase C-terminal" evidence="4">
    <location>
        <begin position="212"/>
        <end position="308"/>
    </location>
</feature>
<keyword evidence="2" id="KW-0560">Oxidoreductase</keyword>
<accession>A0A316YXV1</accession>
<dbReference type="STRING" id="215250.A0A316YXV1"/>
<dbReference type="Proteomes" id="UP000245768">
    <property type="component" value="Unassembled WGS sequence"/>
</dbReference>
<dbReference type="GO" id="GO:0006631">
    <property type="term" value="P:fatty acid metabolic process"/>
    <property type="evidence" value="ECO:0007669"/>
    <property type="project" value="InterPro"/>
</dbReference>
<dbReference type="InParanoid" id="A0A316YXV1"/>
<evidence type="ECO:0000256" key="3">
    <source>
        <dbReference type="PIRSR" id="PIRSR000105-1"/>
    </source>
</evidence>
<dbReference type="OrthoDB" id="5958943at2759"/>
<dbReference type="InterPro" id="IPR008927">
    <property type="entry name" value="6-PGluconate_DH-like_C_sf"/>
</dbReference>
<dbReference type="AlphaFoldDB" id="A0A316YXV1"/>
<dbReference type="Pfam" id="PF00725">
    <property type="entry name" value="3HCDH"/>
    <property type="match status" value="1"/>
</dbReference>
<dbReference type="InterPro" id="IPR006180">
    <property type="entry name" value="3-OHacyl-CoA_DH_CS"/>
</dbReference>
<keyword evidence="7" id="KW-1185">Reference proteome</keyword>
<comment type="similarity">
    <text evidence="1">Belongs to the 3-hydroxyacyl-CoA dehydrogenase family.</text>
</comment>
<dbReference type="SUPFAM" id="SSF48179">
    <property type="entry name" value="6-phosphogluconate dehydrogenase C-terminal domain-like"/>
    <property type="match status" value="1"/>
</dbReference>
<organism evidence="6 7">
    <name type="scientific">Acaromyces ingoldii</name>
    <dbReference type="NCBI Taxonomy" id="215250"/>
    <lineage>
        <taxon>Eukaryota</taxon>
        <taxon>Fungi</taxon>
        <taxon>Dikarya</taxon>
        <taxon>Basidiomycota</taxon>
        <taxon>Ustilaginomycotina</taxon>
        <taxon>Exobasidiomycetes</taxon>
        <taxon>Exobasidiales</taxon>
        <taxon>Cryptobasidiaceae</taxon>
        <taxon>Acaromyces</taxon>
    </lineage>
</organism>
<evidence type="ECO:0000259" key="5">
    <source>
        <dbReference type="Pfam" id="PF02737"/>
    </source>
</evidence>
<dbReference type="PIRSF" id="PIRSF000105">
    <property type="entry name" value="HCDH"/>
    <property type="match status" value="1"/>
</dbReference>
<evidence type="ECO:0000313" key="6">
    <source>
        <dbReference type="EMBL" id="PWN94340.1"/>
    </source>
</evidence>
<dbReference type="GeneID" id="37041052"/>
<dbReference type="GO" id="GO:0016616">
    <property type="term" value="F:oxidoreductase activity, acting on the CH-OH group of donors, NAD or NADP as acceptor"/>
    <property type="evidence" value="ECO:0007669"/>
    <property type="project" value="InterPro"/>
</dbReference>
<dbReference type="EMBL" id="KZ819634">
    <property type="protein sequence ID" value="PWN94340.1"/>
    <property type="molecule type" value="Genomic_DNA"/>
</dbReference>
<proteinExistence type="inferred from homology"/>
<evidence type="ECO:0000313" key="7">
    <source>
        <dbReference type="Proteomes" id="UP000245768"/>
    </source>
</evidence>
<feature type="site" description="Important for catalytic activity" evidence="3">
    <location>
        <position position="166"/>
    </location>
</feature>
<dbReference type="RefSeq" id="XP_025381538.1">
    <property type="nucleotide sequence ID" value="XM_025519136.1"/>
</dbReference>
<dbReference type="InterPro" id="IPR036291">
    <property type="entry name" value="NAD(P)-bd_dom_sf"/>
</dbReference>
<reference evidence="6 7" key="1">
    <citation type="journal article" date="2018" name="Mol. Biol. Evol.">
        <title>Broad Genomic Sampling Reveals a Smut Pathogenic Ancestry of the Fungal Clade Ustilaginomycotina.</title>
        <authorList>
            <person name="Kijpornyongpan T."/>
            <person name="Mondo S.J."/>
            <person name="Barry K."/>
            <person name="Sandor L."/>
            <person name="Lee J."/>
            <person name="Lipzen A."/>
            <person name="Pangilinan J."/>
            <person name="LaButti K."/>
            <person name="Hainaut M."/>
            <person name="Henrissat B."/>
            <person name="Grigoriev I.V."/>
            <person name="Spatafora J.W."/>
            <person name="Aime M.C."/>
        </authorList>
    </citation>
    <scope>NUCLEOTIDE SEQUENCE [LARGE SCALE GENOMIC DNA]</scope>
    <source>
        <strain evidence="6 7">MCA 4198</strain>
    </source>
</reference>
<feature type="domain" description="3-hydroxyacyl-CoA dehydrogenase NAD binding" evidence="5">
    <location>
        <begin position="10"/>
        <end position="206"/>
    </location>
</feature>
<evidence type="ECO:0000256" key="2">
    <source>
        <dbReference type="ARBA" id="ARBA00023002"/>
    </source>
</evidence>
<protein>
    <submittedName>
        <fullName evidence="6">Putative 3-hydroxybutyryl-CoA dehydrogenase</fullName>
    </submittedName>
</protein>
<dbReference type="PROSITE" id="PS00067">
    <property type="entry name" value="3HCDH"/>
    <property type="match status" value="1"/>
</dbReference>
<name>A0A316YXV1_9BASI</name>
<dbReference type="SUPFAM" id="SSF51735">
    <property type="entry name" value="NAD(P)-binding Rossmann-fold domains"/>
    <property type="match status" value="1"/>
</dbReference>
<dbReference type="Pfam" id="PF02737">
    <property type="entry name" value="3HCDH_N"/>
    <property type="match status" value="1"/>
</dbReference>
<dbReference type="InterPro" id="IPR022694">
    <property type="entry name" value="3-OHacyl-CoA_DH"/>
</dbReference>
<evidence type="ECO:0000259" key="4">
    <source>
        <dbReference type="Pfam" id="PF00725"/>
    </source>
</evidence>
<dbReference type="PANTHER" id="PTHR48075">
    <property type="entry name" value="3-HYDROXYACYL-COA DEHYDROGENASE FAMILY PROTEIN"/>
    <property type="match status" value="1"/>
</dbReference>
<gene>
    <name evidence="6" type="ORF">FA10DRAFT_238305</name>
</gene>
<evidence type="ECO:0000256" key="1">
    <source>
        <dbReference type="ARBA" id="ARBA00009463"/>
    </source>
</evidence>
<dbReference type="Gene3D" id="1.10.1040.10">
    <property type="entry name" value="N-(1-d-carboxylethyl)-l-norvaline Dehydrogenase, domain 2"/>
    <property type="match status" value="1"/>
</dbReference>
<dbReference type="InterPro" id="IPR006108">
    <property type="entry name" value="3HC_DH_C"/>
</dbReference>
<sequence length="311" mass="33122">MSVKHGIKTLGIVGASGQMGNGIAYVAATRAKVPRILLLDQSQAQLDKGLKFFDSLLAKDVSKNKLSQSDADEARASLHPVADGLASLGSGQELTPDMVIEAATENLSIKQKIFSQLATQLPLETILATNTSSISVSKIAASAVSQNAAPGSKEVWDGPKRALGLHFFNPVPVMKLVELIPGLQTSQDVVDRATAFAAACGKTITRSADTPGFVSNRLLVPFINEAIIALETGVATKEDIDTTLKLGMNHPMGPLQLSDFIGNDTVYYIAETLHRETGDSKYRPSVLLGRMVDAGWLGKKSGKGFYEYPPK</sequence>
<dbReference type="InterPro" id="IPR013328">
    <property type="entry name" value="6PGD_dom2"/>
</dbReference>
<dbReference type="GO" id="GO:0070403">
    <property type="term" value="F:NAD+ binding"/>
    <property type="evidence" value="ECO:0007669"/>
    <property type="project" value="InterPro"/>
</dbReference>
<dbReference type="Gene3D" id="3.40.50.720">
    <property type="entry name" value="NAD(P)-binding Rossmann-like Domain"/>
    <property type="match status" value="1"/>
</dbReference>
<dbReference type="InterPro" id="IPR006176">
    <property type="entry name" value="3-OHacyl-CoA_DH_NAD-bd"/>
</dbReference>
<dbReference type="PANTHER" id="PTHR48075:SF5">
    <property type="entry name" value="3-HYDROXYBUTYRYL-COA DEHYDROGENASE"/>
    <property type="match status" value="1"/>
</dbReference>